<dbReference type="PRINTS" id="PR00080">
    <property type="entry name" value="SDRFAMILY"/>
</dbReference>
<evidence type="ECO:0000256" key="1">
    <source>
        <dbReference type="ARBA" id="ARBA00006484"/>
    </source>
</evidence>
<keyword evidence="2 4" id="KW-0560">Oxidoreductase</keyword>
<dbReference type="InterPro" id="IPR002347">
    <property type="entry name" value="SDR_fam"/>
</dbReference>
<dbReference type="GO" id="GO:0016020">
    <property type="term" value="C:membrane"/>
    <property type="evidence" value="ECO:0007669"/>
    <property type="project" value="TreeGrafter"/>
</dbReference>
<evidence type="ECO:0000313" key="4">
    <source>
        <dbReference type="EMBL" id="STO07926.1"/>
    </source>
</evidence>
<dbReference type="Pfam" id="PF00106">
    <property type="entry name" value="adh_short"/>
    <property type="match status" value="1"/>
</dbReference>
<dbReference type="PANTHER" id="PTHR44196:SF2">
    <property type="entry name" value="SHORT-CHAIN DEHYDROGENASE-RELATED"/>
    <property type="match status" value="1"/>
</dbReference>
<evidence type="ECO:0000256" key="3">
    <source>
        <dbReference type="RuleBase" id="RU000363"/>
    </source>
</evidence>
<evidence type="ECO:0000313" key="5">
    <source>
        <dbReference type="Proteomes" id="UP000254060"/>
    </source>
</evidence>
<dbReference type="PANTHER" id="PTHR44196">
    <property type="entry name" value="DEHYDROGENASE/REDUCTASE SDR FAMILY MEMBER 7B"/>
    <property type="match status" value="1"/>
</dbReference>
<dbReference type="GO" id="GO:0016491">
    <property type="term" value="F:oxidoreductase activity"/>
    <property type="evidence" value="ECO:0007669"/>
    <property type="project" value="UniProtKB-KW"/>
</dbReference>
<dbReference type="EC" id="1.-.-.-" evidence="4"/>
<dbReference type="Proteomes" id="UP000254060">
    <property type="component" value="Unassembled WGS sequence"/>
</dbReference>
<dbReference type="SUPFAM" id="SSF51735">
    <property type="entry name" value="NAD(P)-binding Rossmann-fold domains"/>
    <property type="match status" value="1"/>
</dbReference>
<dbReference type="Gene3D" id="3.40.50.720">
    <property type="entry name" value="NAD(P)-binding Rossmann-like Domain"/>
    <property type="match status" value="1"/>
</dbReference>
<evidence type="ECO:0000256" key="2">
    <source>
        <dbReference type="ARBA" id="ARBA00023002"/>
    </source>
</evidence>
<dbReference type="EMBL" id="UGGP01000001">
    <property type="protein sequence ID" value="STO07926.1"/>
    <property type="molecule type" value="Genomic_DNA"/>
</dbReference>
<name>A0A377FTV2_9BACL</name>
<dbReference type="CDD" id="cd05233">
    <property type="entry name" value="SDR_c"/>
    <property type="match status" value="1"/>
</dbReference>
<dbReference type="PRINTS" id="PR00081">
    <property type="entry name" value="GDHRDH"/>
</dbReference>
<protein>
    <submittedName>
        <fullName evidence="4">Uncharacterized oxidoreductase SAV2478</fullName>
        <ecNumber evidence="4">1.-.-.-</ecNumber>
    </submittedName>
</protein>
<organism evidence="4 5">
    <name type="scientific">Exiguobacterium aurantiacum</name>
    <dbReference type="NCBI Taxonomy" id="33987"/>
    <lineage>
        <taxon>Bacteria</taxon>
        <taxon>Bacillati</taxon>
        <taxon>Bacillota</taxon>
        <taxon>Bacilli</taxon>
        <taxon>Bacillales</taxon>
        <taxon>Bacillales Family XII. Incertae Sedis</taxon>
        <taxon>Exiguobacterium</taxon>
    </lineage>
</organism>
<proteinExistence type="inferred from homology"/>
<dbReference type="AlphaFoldDB" id="A0A377FTV2"/>
<dbReference type="PIRSF" id="PIRSF000126">
    <property type="entry name" value="11-beta-HSD1"/>
    <property type="match status" value="1"/>
</dbReference>
<dbReference type="InterPro" id="IPR036291">
    <property type="entry name" value="NAD(P)-bd_dom_sf"/>
</dbReference>
<dbReference type="STRING" id="1397694.GCA_000702585_01791"/>
<dbReference type="RefSeq" id="WP_228619535.1">
    <property type="nucleotide sequence ID" value="NZ_UGGP01000001.1"/>
</dbReference>
<sequence>MTKTALITGASTGIGLDLAVLAARDGFDCILVSRNEPRLHELKKVLEKRYRVNVHVFALDLSEHNAATRLTSAIEDAGLTVDFLINNAGFGTAGEFIDLDPEVEAEQVRLNVNALTELTKAYLPDMVRRNYGYVLNVASVAAFQPGPYMAVYYATKAYVLSLTEALHAEVKDTGVHVSVLCPGPTDTGFFNRAGSEMMVSKMPSHLVAFFGYKGVMNNKRVVIPGVSNQLLVAAAKLMPRAISLEILRRFQKPTDAAVEQVPTP</sequence>
<comment type="similarity">
    <text evidence="1 3">Belongs to the short-chain dehydrogenases/reductases (SDR) family.</text>
</comment>
<gene>
    <name evidence="4" type="ORF">NCTC13163_01287</name>
</gene>
<accession>A0A377FTV2</accession>
<reference evidence="4 5" key="1">
    <citation type="submission" date="2018-06" db="EMBL/GenBank/DDBJ databases">
        <authorList>
            <consortium name="Pathogen Informatics"/>
            <person name="Doyle S."/>
        </authorList>
    </citation>
    <scope>NUCLEOTIDE SEQUENCE [LARGE SCALE GENOMIC DNA]</scope>
    <source>
        <strain evidence="4 5">NCTC13163</strain>
    </source>
</reference>